<dbReference type="CDD" id="cd00048">
    <property type="entry name" value="DSRM_SF"/>
    <property type="match status" value="1"/>
</dbReference>
<dbReference type="PROSITE" id="PS50137">
    <property type="entry name" value="DS_RBD"/>
    <property type="match status" value="1"/>
</dbReference>
<keyword evidence="4" id="KW-1185">Reference proteome</keyword>
<evidence type="ECO:0000313" key="5">
    <source>
        <dbReference type="WBParaSite" id="SRAE_2000438900.1"/>
    </source>
</evidence>
<organism evidence="3">
    <name type="scientific">Strongyloides ratti</name>
    <name type="common">Parasitic roundworm</name>
    <dbReference type="NCBI Taxonomy" id="34506"/>
    <lineage>
        <taxon>Eukaryota</taxon>
        <taxon>Metazoa</taxon>
        <taxon>Ecdysozoa</taxon>
        <taxon>Nematoda</taxon>
        <taxon>Chromadorea</taxon>
        <taxon>Rhabditida</taxon>
        <taxon>Tylenchina</taxon>
        <taxon>Panagrolaimomorpha</taxon>
        <taxon>Strongyloidoidea</taxon>
        <taxon>Strongyloididae</taxon>
        <taxon>Strongyloides</taxon>
    </lineage>
</organism>
<dbReference type="GeneID" id="36382114"/>
<proteinExistence type="predicted"/>
<dbReference type="WBParaSite" id="SRAE_2000438900.1">
    <property type="protein sequence ID" value="SRAE_2000438900.1"/>
    <property type="gene ID" value="WBGene00264621"/>
</dbReference>
<dbReference type="AlphaFoldDB" id="A0A090LJ63"/>
<sequence>MVFGEEKMSEGLLNNNKTHSFDEEINEKSTNLNIVIDVKEDFADKSDDEDLFDSVIQNDLQNSTKNSDEINSDEWIVNNIEVPNTCSFKKKGLSLLPFKSKFDELFTDSYELEKKENDMFEMNVIDSFSDGFYCTYVKEIGNDNVKDRPGYSFLTLLSSVGKHLGYKIKETSKTIFTTGSKRQLLYNTNTTTFGKRKATYTHPSKITARHMCARDILYQLIEDGFYEKYGIPGKNKEECIKFLDTVMPNLPKQSITDKRADRDRNPTAILNEFCQKRHFPLPEWEKDDIQFSKNNQPIHSGTLHVHIWKTKGQGTSIKKARNDAGEKMLDIVEEFEANNPLLNPYIFD</sequence>
<evidence type="ECO:0000313" key="6">
    <source>
        <dbReference type="WormBase" id="SRAE_2000438900"/>
    </source>
</evidence>
<dbReference type="Gene3D" id="3.30.160.20">
    <property type="match status" value="2"/>
</dbReference>
<dbReference type="OrthoDB" id="5961559at2759"/>
<dbReference type="EMBL" id="LN609529">
    <property type="protein sequence ID" value="CEF69743.1"/>
    <property type="molecule type" value="Genomic_DNA"/>
</dbReference>
<feature type="domain" description="DRBM" evidence="2">
    <location>
        <begin position="265"/>
        <end position="334"/>
    </location>
</feature>
<accession>A0A090LJ63</accession>
<dbReference type="Proteomes" id="UP000035682">
    <property type="component" value="Unplaced"/>
</dbReference>
<reference evidence="3 4" key="1">
    <citation type="submission" date="2014-09" db="EMBL/GenBank/DDBJ databases">
        <authorList>
            <person name="Martin A.A."/>
        </authorList>
    </citation>
    <scope>NUCLEOTIDE SEQUENCE</scope>
    <source>
        <strain evidence="4">ED321</strain>
        <strain evidence="3">ED321 Heterogonic</strain>
    </source>
</reference>
<dbReference type="RefSeq" id="XP_024508942.1">
    <property type="nucleotide sequence ID" value="XM_024643255.1"/>
</dbReference>
<reference evidence="5" key="2">
    <citation type="submission" date="2020-12" db="UniProtKB">
        <authorList>
            <consortium name="WormBaseParasite"/>
        </authorList>
    </citation>
    <scope>IDENTIFICATION</scope>
</reference>
<dbReference type="WormBase" id="SRAE_2000438900">
    <property type="protein sequence ID" value="SRP08436"/>
    <property type="gene ID" value="WBGene00264621"/>
</dbReference>
<dbReference type="InterPro" id="IPR014720">
    <property type="entry name" value="dsRBD_dom"/>
</dbReference>
<keyword evidence="1" id="KW-0694">RNA-binding</keyword>
<evidence type="ECO:0000313" key="4">
    <source>
        <dbReference type="Proteomes" id="UP000035682"/>
    </source>
</evidence>
<gene>
    <name evidence="3 5 6" type="ORF">SRAE_2000438900</name>
</gene>
<name>A0A090LJ63_STRRB</name>
<dbReference type="GO" id="GO:0003723">
    <property type="term" value="F:RNA binding"/>
    <property type="evidence" value="ECO:0007669"/>
    <property type="project" value="UniProtKB-UniRule"/>
</dbReference>
<evidence type="ECO:0000259" key="2">
    <source>
        <dbReference type="PROSITE" id="PS50137"/>
    </source>
</evidence>
<dbReference type="STRING" id="34506.A0A090LJ63"/>
<evidence type="ECO:0000256" key="1">
    <source>
        <dbReference type="PROSITE-ProRule" id="PRU00266"/>
    </source>
</evidence>
<protein>
    <submittedName>
        <fullName evidence="3 5">Double-stranded RNA-binding domain-containing protein</fullName>
    </submittedName>
</protein>
<dbReference type="SUPFAM" id="SSF54768">
    <property type="entry name" value="dsRNA-binding domain-like"/>
    <property type="match status" value="1"/>
</dbReference>
<dbReference type="CTD" id="36382114"/>
<evidence type="ECO:0000313" key="3">
    <source>
        <dbReference type="EMBL" id="CEF69743.1"/>
    </source>
</evidence>